<dbReference type="Gene3D" id="3.40.50.1580">
    <property type="entry name" value="Nucleoside phosphorylase domain"/>
    <property type="match status" value="1"/>
</dbReference>
<dbReference type="EMBL" id="CP021112">
    <property type="protein sequence ID" value="ARP98431.1"/>
    <property type="molecule type" value="Genomic_DNA"/>
</dbReference>
<dbReference type="Proteomes" id="UP000194137">
    <property type="component" value="Chromosome"/>
</dbReference>
<dbReference type="GO" id="GO:0008782">
    <property type="term" value="F:adenosylhomocysteine nucleosidase activity"/>
    <property type="evidence" value="ECO:0007669"/>
    <property type="project" value="TreeGrafter"/>
</dbReference>
<dbReference type="OrthoDB" id="7357315at2"/>
<reference evidence="1 2" key="1">
    <citation type="submission" date="2017-05" db="EMBL/GenBank/DDBJ databases">
        <title>Full genome sequence of Pseudorhodoplanes sinuspersici.</title>
        <authorList>
            <person name="Dastgheib S.M.M."/>
            <person name="Shavandi M."/>
            <person name="Tirandaz H."/>
        </authorList>
    </citation>
    <scope>NUCLEOTIDE SEQUENCE [LARGE SCALE GENOMIC DNA]</scope>
    <source>
        <strain evidence="1 2">RIPI110</strain>
    </source>
</reference>
<proteinExistence type="predicted"/>
<dbReference type="InterPro" id="IPR017831">
    <property type="entry name" value="Hopanoid-assoc_phosphoryl_HpnG"/>
</dbReference>
<dbReference type="GO" id="GO:0019284">
    <property type="term" value="P:L-methionine salvage from S-adenosylmethionine"/>
    <property type="evidence" value="ECO:0007669"/>
    <property type="project" value="TreeGrafter"/>
</dbReference>
<dbReference type="PANTHER" id="PTHR46832:SF1">
    <property type="entry name" value="5'-METHYLTHIOADENOSINE_S-ADENOSYLHOMOCYSTEINE NUCLEOSIDASE"/>
    <property type="match status" value="1"/>
</dbReference>
<dbReference type="KEGG" id="psin:CAK95_04490"/>
<dbReference type="NCBIfam" id="TIGR03468">
    <property type="entry name" value="HpnG"/>
    <property type="match status" value="1"/>
</dbReference>
<sequence length="230" mass="23937">MSFSPPDLLVVTGLQREAQIAAGDGVMTVCSGGSRSVLSQWLAGVEPPRGGVLSFGLAGGLSPDLRSGDLVLGSHVLEQSERHDVHSDWHSTILSAAKSTMRVRYGGITGHDAVVARAADKAALHAGSGALAVDMESHIAAIYARKHGLPFAIIRVISDPVTRSLPPIASDALKPDGNIDMPKVLKGIARSPGQLPALIAAGFDSGRAFASLRRVRGILGPLFGLRLPHL</sequence>
<organism evidence="1 2">
    <name type="scientific">Pseudorhodoplanes sinuspersici</name>
    <dbReference type="NCBI Taxonomy" id="1235591"/>
    <lineage>
        <taxon>Bacteria</taxon>
        <taxon>Pseudomonadati</taxon>
        <taxon>Pseudomonadota</taxon>
        <taxon>Alphaproteobacteria</taxon>
        <taxon>Hyphomicrobiales</taxon>
        <taxon>Pseudorhodoplanes</taxon>
    </lineage>
</organism>
<dbReference type="Pfam" id="PF01048">
    <property type="entry name" value="PNP_UDP_1"/>
    <property type="match status" value="1"/>
</dbReference>
<dbReference type="RefSeq" id="WP_086086849.1">
    <property type="nucleotide sequence ID" value="NZ_CP021112.1"/>
</dbReference>
<dbReference type="InterPro" id="IPR035994">
    <property type="entry name" value="Nucleoside_phosphorylase_sf"/>
</dbReference>
<keyword evidence="2" id="KW-1185">Reference proteome</keyword>
<dbReference type="NCBIfam" id="NF005476">
    <property type="entry name" value="PRK07077.1"/>
    <property type="match status" value="1"/>
</dbReference>
<name>A0A1W6ZM35_9HYPH</name>
<dbReference type="SUPFAM" id="SSF53167">
    <property type="entry name" value="Purine and uridine phosphorylases"/>
    <property type="match status" value="1"/>
</dbReference>
<dbReference type="GO" id="GO:0008930">
    <property type="term" value="F:methylthioadenosine nucleosidase activity"/>
    <property type="evidence" value="ECO:0007669"/>
    <property type="project" value="TreeGrafter"/>
</dbReference>
<dbReference type="GO" id="GO:0009116">
    <property type="term" value="P:nucleoside metabolic process"/>
    <property type="evidence" value="ECO:0007669"/>
    <property type="project" value="InterPro"/>
</dbReference>
<accession>A0A1W6ZM35</accession>
<dbReference type="CDD" id="cd17768">
    <property type="entry name" value="adenosylhopane_nucleosidase_HpnG-like"/>
    <property type="match status" value="1"/>
</dbReference>
<evidence type="ECO:0000313" key="1">
    <source>
        <dbReference type="EMBL" id="ARP98431.1"/>
    </source>
</evidence>
<gene>
    <name evidence="1" type="ORF">CAK95_04490</name>
</gene>
<dbReference type="GO" id="GO:0005829">
    <property type="term" value="C:cytosol"/>
    <property type="evidence" value="ECO:0007669"/>
    <property type="project" value="TreeGrafter"/>
</dbReference>
<dbReference type="InterPro" id="IPR000845">
    <property type="entry name" value="Nucleoside_phosphorylase_d"/>
</dbReference>
<evidence type="ECO:0000313" key="2">
    <source>
        <dbReference type="Proteomes" id="UP000194137"/>
    </source>
</evidence>
<dbReference type="AlphaFoldDB" id="A0A1W6ZM35"/>
<dbReference type="PANTHER" id="PTHR46832">
    <property type="entry name" value="5'-METHYLTHIOADENOSINE/S-ADENOSYLHOMOCYSTEINE NUCLEOSIDASE"/>
    <property type="match status" value="1"/>
</dbReference>
<protein>
    <submittedName>
        <fullName evidence="1">Uncharacterized protein</fullName>
    </submittedName>
</protein>
<dbReference type="STRING" id="1235591.CAK95_04490"/>